<dbReference type="Proteomes" id="UP000293300">
    <property type="component" value="Unassembled WGS sequence"/>
</dbReference>
<gene>
    <name evidence="2" type="ORF">EZL74_07910</name>
</gene>
<evidence type="ECO:0000256" key="1">
    <source>
        <dbReference type="SAM" id="SignalP"/>
    </source>
</evidence>
<feature type="signal peptide" evidence="1">
    <location>
        <begin position="1"/>
        <end position="20"/>
    </location>
</feature>
<dbReference type="EMBL" id="SJPE01000008">
    <property type="protein sequence ID" value="TBX68711.1"/>
    <property type="molecule type" value="Genomic_DNA"/>
</dbReference>
<accession>A0A4Q9YXX8</accession>
<keyword evidence="3" id="KW-1185">Reference proteome</keyword>
<organism evidence="2 3">
    <name type="scientific">Flavobacterium silvisoli</name>
    <dbReference type="NCBI Taxonomy" id="2529433"/>
    <lineage>
        <taxon>Bacteria</taxon>
        <taxon>Pseudomonadati</taxon>
        <taxon>Bacteroidota</taxon>
        <taxon>Flavobacteriia</taxon>
        <taxon>Flavobacteriales</taxon>
        <taxon>Flavobacteriaceae</taxon>
        <taxon>Flavobacterium</taxon>
    </lineage>
</organism>
<name>A0A4Q9YXX8_9FLAO</name>
<proteinExistence type="predicted"/>
<feature type="chain" id="PRO_5021010407" evidence="1">
    <location>
        <begin position="21"/>
        <end position="70"/>
    </location>
</feature>
<keyword evidence="1" id="KW-0732">Signal</keyword>
<sequence length="70" mass="7931">MKQLILIAAMILAMTAKLLAQDQNAFDSRKSAAQNEPHQFGTVTHKESNIHTKCYLKAKVNHQIHNSVFR</sequence>
<dbReference type="RefSeq" id="WP_131476071.1">
    <property type="nucleotide sequence ID" value="NZ_SJPE01000008.1"/>
</dbReference>
<protein>
    <submittedName>
        <fullName evidence="2">Uncharacterized protein</fullName>
    </submittedName>
</protein>
<dbReference type="AlphaFoldDB" id="A0A4Q9YXX8"/>
<evidence type="ECO:0000313" key="2">
    <source>
        <dbReference type="EMBL" id="TBX68711.1"/>
    </source>
</evidence>
<comment type="caution">
    <text evidence="2">The sequence shown here is derived from an EMBL/GenBank/DDBJ whole genome shotgun (WGS) entry which is preliminary data.</text>
</comment>
<evidence type="ECO:0000313" key="3">
    <source>
        <dbReference type="Proteomes" id="UP000293300"/>
    </source>
</evidence>
<reference evidence="2 3" key="1">
    <citation type="submission" date="2019-02" db="EMBL/GenBank/DDBJ databases">
        <title>Flavobacterium sp. RD-2-33 isolated from forest soil.</title>
        <authorList>
            <person name="Chaudhary D.K."/>
        </authorList>
    </citation>
    <scope>NUCLEOTIDE SEQUENCE [LARGE SCALE GENOMIC DNA]</scope>
    <source>
        <strain evidence="2 3">RD-2-33</strain>
    </source>
</reference>